<evidence type="ECO:0008006" key="5">
    <source>
        <dbReference type="Google" id="ProtNLM"/>
    </source>
</evidence>
<feature type="compositionally biased region" description="Polar residues" evidence="1">
    <location>
        <begin position="140"/>
        <end position="151"/>
    </location>
</feature>
<gene>
    <name evidence="3" type="ORF">FRACYDRAFT_248543</name>
</gene>
<keyword evidence="4" id="KW-1185">Reference proteome</keyword>
<name>A0A1E7ETL7_9STRA</name>
<feature type="transmembrane region" description="Helical" evidence="2">
    <location>
        <begin position="75"/>
        <end position="98"/>
    </location>
</feature>
<feature type="compositionally biased region" description="Basic and acidic residues" evidence="1">
    <location>
        <begin position="453"/>
        <end position="462"/>
    </location>
</feature>
<evidence type="ECO:0000256" key="2">
    <source>
        <dbReference type="SAM" id="Phobius"/>
    </source>
</evidence>
<dbReference type="Proteomes" id="UP000095751">
    <property type="component" value="Unassembled WGS sequence"/>
</dbReference>
<keyword evidence="2" id="KW-0472">Membrane</keyword>
<feature type="compositionally biased region" description="Low complexity" evidence="1">
    <location>
        <begin position="115"/>
        <end position="133"/>
    </location>
</feature>
<feature type="region of interest" description="Disordered" evidence="1">
    <location>
        <begin position="280"/>
        <end position="330"/>
    </location>
</feature>
<dbReference type="Gene3D" id="3.40.50.300">
    <property type="entry name" value="P-loop containing nucleotide triphosphate hydrolases"/>
    <property type="match status" value="1"/>
</dbReference>
<evidence type="ECO:0000313" key="4">
    <source>
        <dbReference type="Proteomes" id="UP000095751"/>
    </source>
</evidence>
<keyword evidence="2" id="KW-1133">Transmembrane helix</keyword>
<feature type="compositionally biased region" description="Pro residues" evidence="1">
    <location>
        <begin position="315"/>
        <end position="330"/>
    </location>
</feature>
<feature type="compositionally biased region" description="Polar residues" evidence="1">
    <location>
        <begin position="9"/>
        <end position="21"/>
    </location>
</feature>
<feature type="compositionally biased region" description="Polar residues" evidence="1">
    <location>
        <begin position="300"/>
        <end position="310"/>
    </location>
</feature>
<dbReference type="KEGG" id="fcy:FRACYDRAFT_248543"/>
<feature type="region of interest" description="Disordered" evidence="1">
    <location>
        <begin position="1"/>
        <end position="56"/>
    </location>
</feature>
<feature type="region of interest" description="Disordered" evidence="1">
    <location>
        <begin position="450"/>
        <end position="472"/>
    </location>
</feature>
<evidence type="ECO:0000313" key="3">
    <source>
        <dbReference type="EMBL" id="OEU09209.1"/>
    </source>
</evidence>
<dbReference type="EMBL" id="KV784376">
    <property type="protein sequence ID" value="OEU09209.1"/>
    <property type="molecule type" value="Genomic_DNA"/>
</dbReference>
<accession>A0A1E7ETL7</accession>
<reference evidence="3 4" key="1">
    <citation type="submission" date="2016-09" db="EMBL/GenBank/DDBJ databases">
        <title>Extensive genetic diversity and differential bi-allelic expression allows diatom success in the polar Southern Ocean.</title>
        <authorList>
            <consortium name="DOE Joint Genome Institute"/>
            <person name="Mock T."/>
            <person name="Otillar R.P."/>
            <person name="Strauss J."/>
            <person name="Dupont C."/>
            <person name="Frickenhaus S."/>
            <person name="Maumus F."/>
            <person name="Mcmullan M."/>
            <person name="Sanges R."/>
            <person name="Schmutz J."/>
            <person name="Toseland A."/>
            <person name="Valas R."/>
            <person name="Veluchamy A."/>
            <person name="Ward B.J."/>
            <person name="Allen A."/>
            <person name="Barry K."/>
            <person name="Falciatore A."/>
            <person name="Ferrante M."/>
            <person name="Fortunato A.E."/>
            <person name="Gloeckner G."/>
            <person name="Gruber A."/>
            <person name="Hipkin R."/>
            <person name="Janech M."/>
            <person name="Kroth P."/>
            <person name="Leese F."/>
            <person name="Lindquist E."/>
            <person name="Lyon B.R."/>
            <person name="Martin J."/>
            <person name="Mayer C."/>
            <person name="Parker M."/>
            <person name="Quesneville H."/>
            <person name="Raymond J."/>
            <person name="Uhlig C."/>
            <person name="Valentin K.U."/>
            <person name="Worden A.Z."/>
            <person name="Armbrust E.V."/>
            <person name="Bowler C."/>
            <person name="Green B."/>
            <person name="Moulton V."/>
            <person name="Van Oosterhout C."/>
            <person name="Grigoriev I."/>
        </authorList>
    </citation>
    <scope>NUCLEOTIDE SEQUENCE [LARGE SCALE GENOMIC DNA]</scope>
    <source>
        <strain evidence="3 4">CCMP1102</strain>
    </source>
</reference>
<dbReference type="OrthoDB" id="38831at2759"/>
<feature type="compositionally biased region" description="Low complexity" evidence="1">
    <location>
        <begin position="280"/>
        <end position="299"/>
    </location>
</feature>
<dbReference type="InterPro" id="IPR027417">
    <property type="entry name" value="P-loop_NTPase"/>
</dbReference>
<protein>
    <recommendedName>
        <fullName evidence="5">Sulfotransferase domain-containing protein</fullName>
    </recommendedName>
</protein>
<evidence type="ECO:0000256" key="1">
    <source>
        <dbReference type="SAM" id="MobiDB-lite"/>
    </source>
</evidence>
<dbReference type="AlphaFoldDB" id="A0A1E7ETL7"/>
<sequence>MIRPLALDSNEQQQQQMNTTYEDGGDWTNNNEKEDEELHNLIIRGDGDNNNNNEKDEELLHNRDRKKKKKKKRTSITSSAIIAIIAAIGATVFIFIIVGDSSSSGNSSEQATLLLEQQQQKHNSSSSKSPTPDNSDDDTAQQQPDNDEQTTTPILVTAAAEEEKKIESVFDPQIAWLASFPNSGTSFTMSMVTRATNTSFATNYGLEANYGLRDTSSLPIYGIKYPEGPYMPDPSTSYHHRQLPTPGQYVITKTHCGGYCFNCGPKEYAYGYNNSRTVSSSSSSSASSSISNNVNATTTDSTTVNNNETASLPIPISPPPIIPPPPPPPPPLSFLQDCASGHAVDEQGNLIDVSYPPARVAKVIHLIRNPFHNVIARFHLERKHHRDDNTTNDQLWLKNHPDNGTGMSLFCTEIDAIQVRGDKESDFFLSDYFLRKEIEQEQDDSKASFTALRNDDGDHHDATIPGTPSSSKEEWNTIINNVPCRGDFFRYVQWHNLLHESLDYLPSKVPVLTVYYENYKAPTFMETAHSILEFLNLEAVPGDKRGNIKWSRFDSRTDYDDFFTQEQKHYIKMFLTTLSSSRVRNDIKHYL</sequence>
<organism evidence="3 4">
    <name type="scientific">Fragilariopsis cylindrus CCMP1102</name>
    <dbReference type="NCBI Taxonomy" id="635003"/>
    <lineage>
        <taxon>Eukaryota</taxon>
        <taxon>Sar</taxon>
        <taxon>Stramenopiles</taxon>
        <taxon>Ochrophyta</taxon>
        <taxon>Bacillariophyta</taxon>
        <taxon>Bacillariophyceae</taxon>
        <taxon>Bacillariophycidae</taxon>
        <taxon>Bacillariales</taxon>
        <taxon>Bacillariaceae</taxon>
        <taxon>Fragilariopsis</taxon>
    </lineage>
</organism>
<feature type="region of interest" description="Disordered" evidence="1">
    <location>
        <begin position="115"/>
        <end position="151"/>
    </location>
</feature>
<dbReference type="InParanoid" id="A0A1E7ETL7"/>
<proteinExistence type="predicted"/>
<keyword evidence="2" id="KW-0812">Transmembrane</keyword>